<dbReference type="EnsemblPlants" id="ONIVA01G43630.4">
    <property type="protein sequence ID" value="ONIVA01G43630.4"/>
    <property type="gene ID" value="ONIVA01G43630"/>
</dbReference>
<feature type="region of interest" description="Disordered" evidence="1">
    <location>
        <begin position="1"/>
        <end position="23"/>
    </location>
</feature>
<reference evidence="2" key="1">
    <citation type="submission" date="2015-04" db="UniProtKB">
        <authorList>
            <consortium name="EnsemblPlants"/>
        </authorList>
    </citation>
    <scope>IDENTIFICATION</scope>
    <source>
        <strain evidence="2">SL10</strain>
    </source>
</reference>
<keyword evidence="3" id="KW-1185">Reference proteome</keyword>
<reference evidence="2" key="2">
    <citation type="submission" date="2018-04" db="EMBL/GenBank/DDBJ databases">
        <title>OnivRS2 (Oryza nivara Reference Sequence Version 2).</title>
        <authorList>
            <person name="Zhang J."/>
            <person name="Kudrna D."/>
            <person name="Lee S."/>
            <person name="Talag J."/>
            <person name="Rajasekar S."/>
            <person name="Welchert J."/>
            <person name="Hsing Y.-I."/>
            <person name="Wing R.A."/>
        </authorList>
    </citation>
    <scope>NUCLEOTIDE SEQUENCE [LARGE SCALE GENOMIC DNA]</scope>
</reference>
<evidence type="ECO:0000313" key="3">
    <source>
        <dbReference type="Proteomes" id="UP000006591"/>
    </source>
</evidence>
<dbReference type="Proteomes" id="UP000006591">
    <property type="component" value="Chromosome 1"/>
</dbReference>
<evidence type="ECO:0000313" key="2">
    <source>
        <dbReference type="EnsemblPlants" id="ONIVA01G43630.4"/>
    </source>
</evidence>
<dbReference type="HOGENOM" id="CLU_2964880_0_0_1"/>
<dbReference type="Gramene" id="ONIVA01G43630.4">
    <property type="protein sequence ID" value="ONIVA01G43630.4"/>
    <property type="gene ID" value="ONIVA01G43630"/>
</dbReference>
<accession>A0A0E0FWC1</accession>
<evidence type="ECO:0000256" key="1">
    <source>
        <dbReference type="SAM" id="MobiDB-lite"/>
    </source>
</evidence>
<dbReference type="AlphaFoldDB" id="A0A0E0FWC1"/>
<proteinExistence type="predicted"/>
<feature type="compositionally biased region" description="Polar residues" evidence="1">
    <location>
        <begin position="1"/>
        <end position="20"/>
    </location>
</feature>
<sequence length="59" mass="6494">MENCLRSTGARNQQGCSSYKATHPPSRVPFLLPCGASNSTRWLGKKFRDILESLAINGK</sequence>
<name>A0A0E0FWC1_ORYNI</name>
<protein>
    <submittedName>
        <fullName evidence="2">Uncharacterized protein</fullName>
    </submittedName>
</protein>
<organism evidence="2">
    <name type="scientific">Oryza nivara</name>
    <name type="common">Indian wild rice</name>
    <name type="synonym">Oryza sativa f. spontanea</name>
    <dbReference type="NCBI Taxonomy" id="4536"/>
    <lineage>
        <taxon>Eukaryota</taxon>
        <taxon>Viridiplantae</taxon>
        <taxon>Streptophyta</taxon>
        <taxon>Embryophyta</taxon>
        <taxon>Tracheophyta</taxon>
        <taxon>Spermatophyta</taxon>
        <taxon>Magnoliopsida</taxon>
        <taxon>Liliopsida</taxon>
        <taxon>Poales</taxon>
        <taxon>Poaceae</taxon>
        <taxon>BOP clade</taxon>
        <taxon>Oryzoideae</taxon>
        <taxon>Oryzeae</taxon>
        <taxon>Oryzinae</taxon>
        <taxon>Oryza</taxon>
    </lineage>
</organism>